<sequence length="214" mass="23062">MGTFEKGILGGFSGKVGTVIGARWRGRNVLRSLPVTSNRPPTEAQLEQRLRFKTAVRFLNPIKSVVSVYFGQAQGDKSPYNLATSYYIKEVVVPDGMDDFVIDYPKVLISKGDLQSLANPTATPAAGEEITLAWEDNSGQGKAEATDTLLAIGCVEALNQAVIFNNGVQRDATTETLQFPAYMAGMEIQLYATFITADAKEAATSVYLGAVTLI</sequence>
<dbReference type="AlphaFoldDB" id="A0A4Q0PLF9"/>
<comment type="caution">
    <text evidence="1">The sequence shown here is derived from an EMBL/GenBank/DDBJ whole genome shotgun (WGS) entry which is preliminary data.</text>
</comment>
<gene>
    <name evidence="1" type="ORF">DSL99_1944</name>
</gene>
<organism evidence="1 2">
    <name type="scientific">Leeuwenhoekiella marinoflava</name>
    <dbReference type="NCBI Taxonomy" id="988"/>
    <lineage>
        <taxon>Bacteria</taxon>
        <taxon>Pseudomonadati</taxon>
        <taxon>Bacteroidota</taxon>
        <taxon>Flavobacteriia</taxon>
        <taxon>Flavobacteriales</taxon>
        <taxon>Flavobacteriaceae</taxon>
        <taxon>Leeuwenhoekiella</taxon>
    </lineage>
</organism>
<reference evidence="1 2" key="1">
    <citation type="submission" date="2018-07" db="EMBL/GenBank/DDBJ databases">
        <title>Leeuwenhoekiella genomics.</title>
        <authorList>
            <person name="Tahon G."/>
            <person name="Willems A."/>
        </authorList>
    </citation>
    <scope>NUCLEOTIDE SEQUENCE [LARGE SCALE GENOMIC DNA]</scope>
    <source>
        <strain evidence="1 2">LMG 1345</strain>
    </source>
</reference>
<evidence type="ECO:0000313" key="1">
    <source>
        <dbReference type="EMBL" id="RXG29891.1"/>
    </source>
</evidence>
<dbReference type="InterPro" id="IPR046233">
    <property type="entry name" value="DUF6266"/>
</dbReference>
<dbReference type="EMBL" id="QOVL01000008">
    <property type="protein sequence ID" value="RXG29891.1"/>
    <property type="molecule type" value="Genomic_DNA"/>
</dbReference>
<accession>A0A4Q0PLF9</accession>
<name>A0A4Q0PLF9_9FLAO</name>
<evidence type="ECO:0000313" key="2">
    <source>
        <dbReference type="Proteomes" id="UP000290608"/>
    </source>
</evidence>
<dbReference type="Pfam" id="PF19781">
    <property type="entry name" value="DUF6266"/>
    <property type="match status" value="1"/>
</dbReference>
<protein>
    <submittedName>
        <fullName evidence="1">Uncharacterized protein</fullName>
    </submittedName>
</protein>
<proteinExistence type="predicted"/>
<dbReference type="Proteomes" id="UP000290608">
    <property type="component" value="Unassembled WGS sequence"/>
</dbReference>